<name>A0ACC6NYF6_9BURK</name>
<reference evidence="1" key="1">
    <citation type="submission" date="2023-10" db="EMBL/GenBank/DDBJ databases">
        <title>Amphibacter perezi, gen. nov., sp. nov. a novel taxa of the family Comamonadaceae, class Betaproteobacteria isolated from the skin microbiota of Pelophylax perezi from different populations.</title>
        <authorList>
            <person name="Costa S."/>
            <person name="Proenca D.N."/>
            <person name="Lopes I."/>
            <person name="Morais P.V."/>
        </authorList>
    </citation>
    <scope>NUCLEOTIDE SEQUENCE</scope>
    <source>
        <strain evidence="1">SL12-8</strain>
    </source>
</reference>
<comment type="caution">
    <text evidence="1">The sequence shown here is derived from an EMBL/GenBank/DDBJ whole genome shotgun (WGS) entry which is preliminary data.</text>
</comment>
<evidence type="ECO:0000313" key="1">
    <source>
        <dbReference type="EMBL" id="MEJ7137008.1"/>
    </source>
</evidence>
<sequence>MQTPQDNEKLADWLARSAMQDRQAFARLYEATSPRLYAVALRVLQRPAWADEVLQESFVSIWHNAARYRPDLAAPMTWMTQIVRNRAIDWLRGSDNRLDALDPEVVETWVDPAAGPSQRLSDQQQASRLQDCLEHLPAEQRQCVVLAYQHGMSHAELATHLTRPLGTVKSWIRRGLDHLKGCVSA</sequence>
<dbReference type="Proteomes" id="UP001364695">
    <property type="component" value="Unassembled WGS sequence"/>
</dbReference>
<keyword evidence="2" id="KW-1185">Reference proteome</keyword>
<gene>
    <name evidence="1" type="ORF">RV045_00995</name>
</gene>
<proteinExistence type="predicted"/>
<dbReference type="EMBL" id="JAWDIE010000001">
    <property type="protein sequence ID" value="MEJ7137008.1"/>
    <property type="molecule type" value="Genomic_DNA"/>
</dbReference>
<organism evidence="1 2">
    <name type="scientific">Amphibiibacter pelophylacis</name>
    <dbReference type="NCBI Taxonomy" id="1799477"/>
    <lineage>
        <taxon>Bacteria</taxon>
        <taxon>Pseudomonadati</taxon>
        <taxon>Pseudomonadota</taxon>
        <taxon>Betaproteobacteria</taxon>
        <taxon>Burkholderiales</taxon>
        <taxon>Sphaerotilaceae</taxon>
        <taxon>Amphibiibacter</taxon>
    </lineage>
</organism>
<evidence type="ECO:0000313" key="2">
    <source>
        <dbReference type="Proteomes" id="UP001364695"/>
    </source>
</evidence>
<accession>A0ACC6NYF6</accession>
<protein>
    <submittedName>
        <fullName evidence="1">Sigma-70 family RNA polymerase sigma factor</fullName>
    </submittedName>
</protein>